<dbReference type="EMBL" id="DRWN01000022">
    <property type="protein sequence ID" value="HHK68050.1"/>
    <property type="molecule type" value="Genomic_DNA"/>
</dbReference>
<sequence>MMLFLFLLISIIAPFAGEGHAINALGSSAVAVGLIANIGFMLYNRLRMFSKNLFHGEIVKQLQLMYKPLLNAHIMLNMLGYFAGMTHGLLYVRHLEPISISLVFVMNVLMASGFLLRYTSARDVRIFNKLLHSQLILSVMLVMLVILHAMTAEE</sequence>
<dbReference type="AlphaFoldDB" id="A0A7C5Q9B7"/>
<feature type="transmembrane region" description="Helical" evidence="1">
    <location>
        <begin position="98"/>
        <end position="118"/>
    </location>
</feature>
<feature type="transmembrane region" description="Helical" evidence="1">
    <location>
        <begin position="130"/>
        <end position="150"/>
    </location>
</feature>
<name>A0A7C5Q9B7_CALS0</name>
<reference evidence="2" key="1">
    <citation type="journal article" date="2020" name="mSystems">
        <title>Genome- and Community-Level Interaction Insights into Carbon Utilization and Element Cycling Functions of Hydrothermarchaeota in Hydrothermal Sediment.</title>
        <authorList>
            <person name="Zhou Z."/>
            <person name="Liu Y."/>
            <person name="Xu W."/>
            <person name="Pan J."/>
            <person name="Luo Z.H."/>
            <person name="Li M."/>
        </authorList>
    </citation>
    <scope>NUCLEOTIDE SEQUENCE [LARGE SCALE GENOMIC DNA]</scope>
    <source>
        <strain evidence="2">SpSt-1056</strain>
    </source>
</reference>
<gene>
    <name evidence="2" type="ORF">ENM11_02695</name>
</gene>
<accession>A0A7C5Q9B7</accession>
<comment type="caution">
    <text evidence="2">The sequence shown here is derived from an EMBL/GenBank/DDBJ whole genome shotgun (WGS) entry which is preliminary data.</text>
</comment>
<evidence type="ECO:0000313" key="2">
    <source>
        <dbReference type="EMBL" id="HHK68050.1"/>
    </source>
</evidence>
<keyword evidence="1" id="KW-1133">Transmembrane helix</keyword>
<proteinExistence type="predicted"/>
<keyword evidence="1" id="KW-0472">Membrane</keyword>
<evidence type="ECO:0000256" key="1">
    <source>
        <dbReference type="SAM" id="Phobius"/>
    </source>
</evidence>
<feature type="transmembrane region" description="Helical" evidence="1">
    <location>
        <begin position="69"/>
        <end position="92"/>
    </location>
</feature>
<protein>
    <submittedName>
        <fullName evidence="2">Uncharacterized protein</fullName>
    </submittedName>
</protein>
<keyword evidence="1" id="KW-0812">Transmembrane</keyword>
<feature type="transmembrane region" description="Helical" evidence="1">
    <location>
        <begin position="31"/>
        <end position="48"/>
    </location>
</feature>
<organism evidence="2">
    <name type="scientific">Caldiarchaeum subterraneum</name>
    <dbReference type="NCBI Taxonomy" id="311458"/>
    <lineage>
        <taxon>Archaea</taxon>
        <taxon>Nitrososphaerota</taxon>
        <taxon>Candidatus Caldarchaeales</taxon>
        <taxon>Candidatus Caldarchaeaceae</taxon>
        <taxon>Candidatus Caldarchaeum</taxon>
    </lineage>
</organism>